<feature type="transmembrane region" description="Helical" evidence="1">
    <location>
        <begin position="138"/>
        <end position="157"/>
    </location>
</feature>
<evidence type="ECO:0000313" key="2">
    <source>
        <dbReference type="EMBL" id="CAH3196579.1"/>
    </source>
</evidence>
<reference evidence="2 3" key="1">
    <citation type="submission" date="2022-05" db="EMBL/GenBank/DDBJ databases">
        <authorList>
            <consortium name="Genoscope - CEA"/>
            <person name="William W."/>
        </authorList>
    </citation>
    <scope>NUCLEOTIDE SEQUENCE [LARGE SCALE GENOMIC DNA]</scope>
</reference>
<organism evidence="2 3">
    <name type="scientific">Porites evermanni</name>
    <dbReference type="NCBI Taxonomy" id="104178"/>
    <lineage>
        <taxon>Eukaryota</taxon>
        <taxon>Metazoa</taxon>
        <taxon>Cnidaria</taxon>
        <taxon>Anthozoa</taxon>
        <taxon>Hexacorallia</taxon>
        <taxon>Scleractinia</taxon>
        <taxon>Fungiina</taxon>
        <taxon>Poritidae</taxon>
        <taxon>Porites</taxon>
    </lineage>
</organism>
<sequence>HDKVNYPCLTFLLFLCDRLEPEKPLFNQVLQHQETVVYHLIQLKPGKNYELRVSYRSTTPTDFYIRLIPKDELQLRDRSRQLLNIDKLVFNNQLTDTEQFANVTAIRTGVPLNPASLAEPVLYNIVLEELFFGVPWHVWRLVVLVIVIIIITVRCLVPRTLAFIEENVLYIHKKRSR</sequence>
<keyword evidence="3" id="KW-1185">Reference proteome</keyword>
<keyword evidence="1" id="KW-1133">Transmembrane helix</keyword>
<proteinExistence type="predicted"/>
<keyword evidence="1" id="KW-0472">Membrane</keyword>
<gene>
    <name evidence="2" type="ORF">PEVE_00032990</name>
</gene>
<dbReference type="EMBL" id="CALNXI010004861">
    <property type="protein sequence ID" value="CAH3196579.1"/>
    <property type="molecule type" value="Genomic_DNA"/>
</dbReference>
<dbReference type="Proteomes" id="UP001159427">
    <property type="component" value="Unassembled WGS sequence"/>
</dbReference>
<comment type="caution">
    <text evidence="2">The sequence shown here is derived from an EMBL/GenBank/DDBJ whole genome shotgun (WGS) entry which is preliminary data.</text>
</comment>
<name>A0ABN8SZP2_9CNID</name>
<keyword evidence="1" id="KW-0812">Transmembrane</keyword>
<evidence type="ECO:0000256" key="1">
    <source>
        <dbReference type="SAM" id="Phobius"/>
    </source>
</evidence>
<evidence type="ECO:0000313" key="3">
    <source>
        <dbReference type="Proteomes" id="UP001159427"/>
    </source>
</evidence>
<dbReference type="PANTHER" id="PTHR35465:SF1">
    <property type="entry name" value="PHOSPHATIDYLINOSITOL-GLYCAN BIOSYNTHESIS CLASS X PROTEIN"/>
    <property type="match status" value="1"/>
</dbReference>
<feature type="non-terminal residue" evidence="2">
    <location>
        <position position="1"/>
    </location>
</feature>
<dbReference type="PANTHER" id="PTHR35465">
    <property type="entry name" value="CAVEOLIN-1 PROTEIN"/>
    <property type="match status" value="1"/>
</dbReference>
<protein>
    <submittedName>
        <fullName evidence="2">Uncharacterized protein</fullName>
    </submittedName>
</protein>
<accession>A0ABN8SZP2</accession>